<dbReference type="PROSITE" id="PS50043">
    <property type="entry name" value="HTH_LUXR_2"/>
    <property type="match status" value="1"/>
</dbReference>
<dbReference type="SMART" id="SM00421">
    <property type="entry name" value="HTH_LUXR"/>
    <property type="match status" value="1"/>
</dbReference>
<evidence type="ECO:0000256" key="3">
    <source>
        <dbReference type="ARBA" id="ARBA00023125"/>
    </source>
</evidence>
<evidence type="ECO:0000256" key="1">
    <source>
        <dbReference type="ARBA" id="ARBA00022553"/>
    </source>
</evidence>
<dbReference type="PROSITE" id="PS50110">
    <property type="entry name" value="RESPONSE_REGULATORY"/>
    <property type="match status" value="1"/>
</dbReference>
<dbReference type="OrthoDB" id="9780153at2"/>
<keyword evidence="1 5" id="KW-0597">Phosphoprotein</keyword>
<dbReference type="Pfam" id="PF00196">
    <property type="entry name" value="GerE"/>
    <property type="match status" value="1"/>
</dbReference>
<dbReference type="InterPro" id="IPR011006">
    <property type="entry name" value="CheY-like_superfamily"/>
</dbReference>
<protein>
    <submittedName>
        <fullName evidence="8">DNA-binding response regulator</fullName>
    </submittedName>
</protein>
<name>A0A3A6PA76_9BACL</name>
<keyword evidence="3 8" id="KW-0238">DNA-binding</keyword>
<proteinExistence type="predicted"/>
<dbReference type="PRINTS" id="PR00038">
    <property type="entry name" value="HTHLUXR"/>
</dbReference>
<dbReference type="Gene3D" id="3.40.50.2300">
    <property type="match status" value="1"/>
</dbReference>
<dbReference type="SMART" id="SM00448">
    <property type="entry name" value="REC"/>
    <property type="match status" value="1"/>
</dbReference>
<evidence type="ECO:0000256" key="2">
    <source>
        <dbReference type="ARBA" id="ARBA00023015"/>
    </source>
</evidence>
<accession>A0A3A6PA76</accession>
<evidence type="ECO:0000256" key="4">
    <source>
        <dbReference type="ARBA" id="ARBA00023163"/>
    </source>
</evidence>
<dbReference type="InterPro" id="IPR000792">
    <property type="entry name" value="Tscrpt_reg_LuxR_C"/>
</dbReference>
<organism evidence="8 9">
    <name type="scientific">Paenibacillus pinisoli</name>
    <dbReference type="NCBI Taxonomy" id="1276110"/>
    <lineage>
        <taxon>Bacteria</taxon>
        <taxon>Bacillati</taxon>
        <taxon>Bacillota</taxon>
        <taxon>Bacilli</taxon>
        <taxon>Bacillales</taxon>
        <taxon>Paenibacillaceae</taxon>
        <taxon>Paenibacillus</taxon>
    </lineage>
</organism>
<feature type="domain" description="HTH luxR-type" evidence="6">
    <location>
        <begin position="145"/>
        <end position="210"/>
    </location>
</feature>
<evidence type="ECO:0000313" key="8">
    <source>
        <dbReference type="EMBL" id="RJX37972.1"/>
    </source>
</evidence>
<dbReference type="SUPFAM" id="SSF52172">
    <property type="entry name" value="CheY-like"/>
    <property type="match status" value="1"/>
</dbReference>
<dbReference type="RefSeq" id="WP_120112787.1">
    <property type="nucleotide sequence ID" value="NZ_QXQB01000004.1"/>
</dbReference>
<dbReference type="PROSITE" id="PS00622">
    <property type="entry name" value="HTH_LUXR_1"/>
    <property type="match status" value="1"/>
</dbReference>
<dbReference type="PANTHER" id="PTHR43214">
    <property type="entry name" value="TWO-COMPONENT RESPONSE REGULATOR"/>
    <property type="match status" value="1"/>
</dbReference>
<dbReference type="GO" id="GO:0006355">
    <property type="term" value="P:regulation of DNA-templated transcription"/>
    <property type="evidence" value="ECO:0007669"/>
    <property type="project" value="InterPro"/>
</dbReference>
<feature type="modified residue" description="4-aspartylphosphate" evidence="5">
    <location>
        <position position="56"/>
    </location>
</feature>
<evidence type="ECO:0000259" key="7">
    <source>
        <dbReference type="PROSITE" id="PS50110"/>
    </source>
</evidence>
<dbReference type="InterPro" id="IPR001789">
    <property type="entry name" value="Sig_transdc_resp-reg_receiver"/>
</dbReference>
<dbReference type="CDD" id="cd06170">
    <property type="entry name" value="LuxR_C_like"/>
    <property type="match status" value="1"/>
</dbReference>
<comment type="caution">
    <text evidence="8">The sequence shown here is derived from an EMBL/GenBank/DDBJ whole genome shotgun (WGS) entry which is preliminary data.</text>
</comment>
<dbReference type="Pfam" id="PF00072">
    <property type="entry name" value="Response_reg"/>
    <property type="match status" value="1"/>
</dbReference>
<keyword evidence="9" id="KW-1185">Reference proteome</keyword>
<feature type="domain" description="Response regulatory" evidence="7">
    <location>
        <begin position="5"/>
        <end position="121"/>
    </location>
</feature>
<dbReference type="GO" id="GO:0000160">
    <property type="term" value="P:phosphorelay signal transduction system"/>
    <property type="evidence" value="ECO:0007669"/>
    <property type="project" value="InterPro"/>
</dbReference>
<reference evidence="8 9" key="1">
    <citation type="submission" date="2018-09" db="EMBL/GenBank/DDBJ databases">
        <title>Paenibacillus aracenensis nov. sp. isolated from a cave in southern Spain.</title>
        <authorList>
            <person name="Jurado V."/>
            <person name="Gutierrez-Patricio S."/>
            <person name="Gonzalez-Pimentel J.L."/>
            <person name="Miller A.Z."/>
            <person name="Laiz L."/>
            <person name="Saiz-Jimenez C."/>
        </authorList>
    </citation>
    <scope>NUCLEOTIDE SEQUENCE [LARGE SCALE GENOMIC DNA]</scope>
    <source>
        <strain evidence="8 9">JCM 19203</strain>
    </source>
</reference>
<dbReference type="GO" id="GO:0003677">
    <property type="term" value="F:DNA binding"/>
    <property type="evidence" value="ECO:0007669"/>
    <property type="project" value="UniProtKB-KW"/>
</dbReference>
<evidence type="ECO:0000313" key="9">
    <source>
        <dbReference type="Proteomes" id="UP000267798"/>
    </source>
</evidence>
<dbReference type="Proteomes" id="UP000267798">
    <property type="component" value="Unassembled WGS sequence"/>
</dbReference>
<dbReference type="PANTHER" id="PTHR43214:SF43">
    <property type="entry name" value="TWO-COMPONENT RESPONSE REGULATOR"/>
    <property type="match status" value="1"/>
</dbReference>
<sequence>MKTIKVLIVDDHLVVLRGLRFFLQTQSAIEIVGQAQNGEEALRQVQELNPDIVLMDLIMPGMSGIEATRRIKEQHPKVKVIILSSYSDRESVLQAIKAGAIGYQLKDVRPEALIESIQAAMDGRKTLHPEATHQLMSHVVMENEEEKRIDVLTAKERVVLQHITLGQSNKEIAADLHISEKTVKTHITHILAKLEMQDRTQAALLATKNNWFG</sequence>
<dbReference type="CDD" id="cd17535">
    <property type="entry name" value="REC_NarL-like"/>
    <property type="match status" value="1"/>
</dbReference>
<keyword evidence="4" id="KW-0804">Transcription</keyword>
<gene>
    <name evidence="8" type="ORF">D3P09_17990</name>
</gene>
<dbReference type="InterPro" id="IPR058245">
    <property type="entry name" value="NreC/VraR/RcsB-like_REC"/>
</dbReference>
<evidence type="ECO:0000256" key="5">
    <source>
        <dbReference type="PROSITE-ProRule" id="PRU00169"/>
    </source>
</evidence>
<evidence type="ECO:0000259" key="6">
    <source>
        <dbReference type="PROSITE" id="PS50043"/>
    </source>
</evidence>
<dbReference type="InterPro" id="IPR039420">
    <property type="entry name" value="WalR-like"/>
</dbReference>
<dbReference type="AlphaFoldDB" id="A0A3A6PA76"/>
<keyword evidence="2" id="KW-0805">Transcription regulation</keyword>
<dbReference type="EMBL" id="QXQB01000004">
    <property type="protein sequence ID" value="RJX37972.1"/>
    <property type="molecule type" value="Genomic_DNA"/>
</dbReference>